<feature type="chain" id="PRO_5008093986" description="MATH domain-containing protein" evidence="1">
    <location>
        <begin position="24"/>
        <end position="342"/>
    </location>
</feature>
<dbReference type="SMART" id="SM00061">
    <property type="entry name" value="MATH"/>
    <property type="match status" value="2"/>
</dbReference>
<evidence type="ECO:0000313" key="4">
    <source>
        <dbReference type="Proteomes" id="UP000078284"/>
    </source>
</evidence>
<gene>
    <name evidence="3" type="ordered locus">AXX17_At5g26290</name>
</gene>
<dbReference type="PANTHER" id="PTHR46162">
    <property type="entry name" value="TRAF-LIKE FAMILY PROTEIN"/>
    <property type="match status" value="1"/>
</dbReference>
<dbReference type="ExpressionAtlas" id="A0A178UI02">
    <property type="expression patterns" value="baseline and differential"/>
</dbReference>
<dbReference type="AlphaFoldDB" id="A0A178UI02"/>
<dbReference type="Pfam" id="PF22486">
    <property type="entry name" value="MATH_2"/>
    <property type="match status" value="2"/>
</dbReference>
<dbReference type="Gene3D" id="2.60.210.10">
    <property type="entry name" value="Apoptosis, Tumor Necrosis Factor Receptor Associated Protein 2, Chain A"/>
    <property type="match status" value="2"/>
</dbReference>
<name>A0A178UI02_ARATH</name>
<dbReference type="PANTHER" id="PTHR46162:SF65">
    <property type="entry name" value="F9D12.8 PROTEIN-RELATED"/>
    <property type="match status" value="1"/>
</dbReference>
<dbReference type="CDD" id="cd00121">
    <property type="entry name" value="MATH"/>
    <property type="match status" value="2"/>
</dbReference>
<protein>
    <recommendedName>
        <fullName evidence="2">MATH domain-containing protein</fullName>
    </recommendedName>
</protein>
<comment type="caution">
    <text evidence="3">The sequence shown here is derived from an EMBL/GenBank/DDBJ whole genome shotgun (WGS) entry which is preliminary data.</text>
</comment>
<dbReference type="PROSITE" id="PS50144">
    <property type="entry name" value="MATH"/>
    <property type="match status" value="2"/>
</dbReference>
<dbReference type="SUPFAM" id="SSF49599">
    <property type="entry name" value="TRAF domain-like"/>
    <property type="match status" value="2"/>
</dbReference>
<proteinExistence type="predicted"/>
<dbReference type="InterPro" id="IPR008974">
    <property type="entry name" value="TRAF-like"/>
</dbReference>
<dbReference type="FunFam" id="2.60.210.10:FF:000013">
    <property type="entry name" value="TRAF-like family protein"/>
    <property type="match status" value="1"/>
</dbReference>
<dbReference type="FunFam" id="2.60.210.10:FF:000022">
    <property type="entry name" value="TRAF-like family protein"/>
    <property type="match status" value="1"/>
</dbReference>
<reference evidence="4" key="1">
    <citation type="journal article" date="2016" name="Proc. Natl. Acad. Sci. U.S.A.">
        <title>Chromosome-level assembly of Arabidopsis thaliana Ler reveals the extent of translocation and inversion polymorphisms.</title>
        <authorList>
            <person name="Zapata L."/>
            <person name="Ding J."/>
            <person name="Willing E.M."/>
            <person name="Hartwig B."/>
            <person name="Bezdan D."/>
            <person name="Jiao W.B."/>
            <person name="Patel V."/>
            <person name="Velikkakam James G."/>
            <person name="Koornneef M."/>
            <person name="Ossowski S."/>
            <person name="Schneeberger K."/>
        </authorList>
    </citation>
    <scope>NUCLEOTIDE SEQUENCE [LARGE SCALE GENOMIC DNA]</scope>
    <source>
        <strain evidence="4">cv. Landsberg erecta</strain>
    </source>
</reference>
<accession>A0A178UI02</accession>
<dbReference type="Proteomes" id="UP000078284">
    <property type="component" value="Chromosome 5"/>
</dbReference>
<feature type="signal peptide" evidence="1">
    <location>
        <begin position="1"/>
        <end position="23"/>
    </location>
</feature>
<sequence>MDTQKWSIGFISLAFLFITSSSAELLIKQATEGRGIEYNSSHSSRMVRVTRVWRDDRPSDKILSITSFSIIRTRPEPYESSVFEAVGYKWRLVLYVNGNEKDGGKDHVSLYAKIVETESLPVGWEVNVDLKLFVYNGKLNKYLIVTDGTVKRYNNATKELGYGQLIPQSTFYDGNDGYREQDTGTFGAEIYIVKPAQQKEKVTFISNPPDNVFTWKILHFSTLEDKVYQSNEFLVGDRYWKLGLNPKGGLVPIFLYAQGFKANAVVTTTYAATNLRLKNQRSSNHVTTYTAYWYLIPSGLGLGVNTIPLSDVKDASKGYVVNDSIIIEVEMLTVSVTNIVSA</sequence>
<feature type="domain" description="MATH" evidence="2">
    <location>
        <begin position="58"/>
        <end position="190"/>
    </location>
</feature>
<feature type="domain" description="MATH" evidence="2">
    <location>
        <begin position="210"/>
        <end position="331"/>
    </location>
</feature>
<organism evidence="3 4">
    <name type="scientific">Arabidopsis thaliana</name>
    <name type="common">Mouse-ear cress</name>
    <dbReference type="NCBI Taxonomy" id="3702"/>
    <lineage>
        <taxon>Eukaryota</taxon>
        <taxon>Viridiplantae</taxon>
        <taxon>Streptophyta</taxon>
        <taxon>Embryophyta</taxon>
        <taxon>Tracheophyta</taxon>
        <taxon>Spermatophyta</taxon>
        <taxon>Magnoliopsida</taxon>
        <taxon>eudicotyledons</taxon>
        <taxon>Gunneridae</taxon>
        <taxon>Pentapetalae</taxon>
        <taxon>rosids</taxon>
        <taxon>malvids</taxon>
        <taxon>Brassicales</taxon>
        <taxon>Brassicaceae</taxon>
        <taxon>Camelineae</taxon>
        <taxon>Arabidopsis</taxon>
    </lineage>
</organism>
<evidence type="ECO:0000313" key="3">
    <source>
        <dbReference type="EMBL" id="OAO93418.1"/>
    </source>
</evidence>
<dbReference type="EMBL" id="LUHQ01000005">
    <property type="protein sequence ID" value="OAO93418.1"/>
    <property type="molecule type" value="Genomic_DNA"/>
</dbReference>
<keyword evidence="1" id="KW-0732">Signal</keyword>
<dbReference type="InterPro" id="IPR002083">
    <property type="entry name" value="MATH/TRAF_dom"/>
</dbReference>
<evidence type="ECO:0000259" key="2">
    <source>
        <dbReference type="PROSITE" id="PS50144"/>
    </source>
</evidence>
<evidence type="ECO:0000256" key="1">
    <source>
        <dbReference type="SAM" id="SignalP"/>
    </source>
</evidence>